<protein>
    <submittedName>
        <fullName evidence="11">O-antigen export system permease protein</fullName>
    </submittedName>
</protein>
<evidence type="ECO:0000256" key="9">
    <source>
        <dbReference type="SAM" id="Phobius"/>
    </source>
</evidence>
<organism evidence="11 12">
    <name type="scientific">Coxiella burnetii (strain Dugway 5J108-111)</name>
    <dbReference type="NCBI Taxonomy" id="434922"/>
    <lineage>
        <taxon>Bacteria</taxon>
        <taxon>Pseudomonadati</taxon>
        <taxon>Pseudomonadota</taxon>
        <taxon>Gammaproteobacteria</taxon>
        <taxon>Legionellales</taxon>
        <taxon>Coxiellaceae</taxon>
        <taxon>Coxiella</taxon>
    </lineage>
</organism>
<keyword evidence="7" id="KW-0625">Polysaccharide transport</keyword>
<dbReference type="Proteomes" id="UP000008555">
    <property type="component" value="Chromosome"/>
</dbReference>
<evidence type="ECO:0000256" key="1">
    <source>
        <dbReference type="ARBA" id="ARBA00004651"/>
    </source>
</evidence>
<feature type="transmembrane region" description="Helical" evidence="9">
    <location>
        <begin position="169"/>
        <end position="191"/>
    </location>
</feature>
<dbReference type="RefSeq" id="WP_011996702.1">
    <property type="nucleotide sequence ID" value="NC_009727.1"/>
</dbReference>
<accession>A9KCB9</accession>
<evidence type="ECO:0000256" key="7">
    <source>
        <dbReference type="ARBA" id="ARBA00023047"/>
    </source>
</evidence>
<evidence type="ECO:0000313" key="11">
    <source>
        <dbReference type="EMBL" id="ABS76784.1"/>
    </source>
</evidence>
<dbReference type="InterPro" id="IPR013525">
    <property type="entry name" value="ABC2_TM"/>
</dbReference>
<feature type="transmembrane region" description="Helical" evidence="9">
    <location>
        <begin position="130"/>
        <end position="163"/>
    </location>
</feature>
<keyword evidence="6 9" id="KW-1133">Transmembrane helix</keyword>
<dbReference type="GO" id="GO:0140359">
    <property type="term" value="F:ABC-type transporter activity"/>
    <property type="evidence" value="ECO:0007669"/>
    <property type="project" value="InterPro"/>
</dbReference>
<dbReference type="PANTHER" id="PTHR30413">
    <property type="entry name" value="INNER MEMBRANE TRANSPORT PERMEASE"/>
    <property type="match status" value="1"/>
</dbReference>
<dbReference type="Pfam" id="PF01061">
    <property type="entry name" value="ABC2_membrane"/>
    <property type="match status" value="1"/>
</dbReference>
<feature type="transmembrane region" description="Helical" evidence="9">
    <location>
        <begin position="62"/>
        <end position="84"/>
    </location>
</feature>
<sequence length="287" mass="33345">MNDVTDQLVQDLAEPIITIDKKHLPVFIGAQDYFKGFKKWNLWLYMAYAEIRRRYKRTLIGPFWATLSIAIFIGSMGFLLATLWHREIRSYLPFFASSYVVWIFFSTTLSESCTTFIANESYMKQIALPYSFYAFLVVSRNVMVFFHHFVVFLTVALIFHLHITHNTWLVIPGFALLILNCSWIAIALGLVCARVRDIQQIVTSILQIAMFITPIFWSESQLGHGKIALLIINLNPIYHFISVVRYPLMGEPASLVSWMANILILVVGWTFTMVYLGRNYNKLIYWL</sequence>
<feature type="domain" description="ABC-2 type transporter transmembrane" evidence="10">
    <location>
        <begin position="46"/>
        <end position="246"/>
    </location>
</feature>
<comment type="subcellular location">
    <subcellularLocation>
        <location evidence="1">Cell membrane</location>
        <topology evidence="1">Multi-pass membrane protein</topology>
    </subcellularLocation>
</comment>
<evidence type="ECO:0000256" key="2">
    <source>
        <dbReference type="ARBA" id="ARBA00007783"/>
    </source>
</evidence>
<evidence type="ECO:0000256" key="6">
    <source>
        <dbReference type="ARBA" id="ARBA00022989"/>
    </source>
</evidence>
<dbReference type="GO" id="GO:0015774">
    <property type="term" value="P:polysaccharide transport"/>
    <property type="evidence" value="ECO:0007669"/>
    <property type="project" value="UniProtKB-KW"/>
</dbReference>
<dbReference type="EMBL" id="CP000733">
    <property type="protein sequence ID" value="ABS76784.1"/>
    <property type="molecule type" value="Genomic_DNA"/>
</dbReference>
<feature type="transmembrane region" description="Helical" evidence="9">
    <location>
        <begin position="255"/>
        <end position="277"/>
    </location>
</feature>
<gene>
    <name evidence="11" type="ordered locus">CBUD_0717</name>
</gene>
<dbReference type="GO" id="GO:0015920">
    <property type="term" value="P:lipopolysaccharide transport"/>
    <property type="evidence" value="ECO:0007669"/>
    <property type="project" value="TreeGrafter"/>
</dbReference>
<feature type="transmembrane region" description="Helical" evidence="9">
    <location>
        <begin position="229"/>
        <end position="248"/>
    </location>
</feature>
<evidence type="ECO:0000256" key="5">
    <source>
        <dbReference type="ARBA" id="ARBA00022692"/>
    </source>
</evidence>
<keyword evidence="4" id="KW-1003">Cell membrane</keyword>
<dbReference type="AlphaFoldDB" id="A9KCB9"/>
<dbReference type="KEGG" id="cbd:CBUD_0717"/>
<evidence type="ECO:0000256" key="8">
    <source>
        <dbReference type="ARBA" id="ARBA00023136"/>
    </source>
</evidence>
<evidence type="ECO:0000259" key="10">
    <source>
        <dbReference type="Pfam" id="PF01061"/>
    </source>
</evidence>
<keyword evidence="5 9" id="KW-0812">Transmembrane</keyword>
<dbReference type="HOGENOM" id="CLU_060703_0_0_6"/>
<name>A9KCB9_COXBN</name>
<evidence type="ECO:0000256" key="3">
    <source>
        <dbReference type="ARBA" id="ARBA00022448"/>
    </source>
</evidence>
<proteinExistence type="inferred from homology"/>
<keyword evidence="3" id="KW-0813">Transport</keyword>
<evidence type="ECO:0000313" key="12">
    <source>
        <dbReference type="Proteomes" id="UP000008555"/>
    </source>
</evidence>
<keyword evidence="8 9" id="KW-0472">Membrane</keyword>
<dbReference type="PANTHER" id="PTHR30413:SF10">
    <property type="entry name" value="CAPSULE POLYSACCHARIDE EXPORT INNER-MEMBRANE PROTEIN CTRC"/>
    <property type="match status" value="1"/>
</dbReference>
<feature type="transmembrane region" description="Helical" evidence="9">
    <location>
        <begin position="198"/>
        <end position="217"/>
    </location>
</feature>
<reference evidence="11 12" key="1">
    <citation type="journal article" date="2009" name="Infect. Immun.">
        <title>Comparative genomics reveal extensive transposon-mediated genomic plasticity and diversity among potential effector proteins within the genus Coxiella.</title>
        <authorList>
            <person name="Beare P.A."/>
            <person name="Unsworth N."/>
            <person name="Andoh M."/>
            <person name="Voth D.E."/>
            <person name="Omsland A."/>
            <person name="Gilk S.D."/>
            <person name="Williams K.P."/>
            <person name="Sobral B.W."/>
            <person name="Kupko J.J.III."/>
            <person name="Porcella S.F."/>
            <person name="Samuel J.E."/>
            <person name="Heinzen R.A."/>
        </authorList>
    </citation>
    <scope>NUCLEOTIDE SEQUENCE [LARGE SCALE GENOMIC DNA]</scope>
    <source>
        <strain evidence="11 12">Dugway 5J108-111</strain>
    </source>
</reference>
<comment type="similarity">
    <text evidence="2">Belongs to the ABC-2 integral membrane protein family.</text>
</comment>
<dbReference type="GO" id="GO:0005886">
    <property type="term" value="C:plasma membrane"/>
    <property type="evidence" value="ECO:0007669"/>
    <property type="project" value="UniProtKB-SubCell"/>
</dbReference>
<evidence type="ECO:0000256" key="4">
    <source>
        <dbReference type="ARBA" id="ARBA00022475"/>
    </source>
</evidence>
<keyword evidence="7" id="KW-0762">Sugar transport</keyword>